<dbReference type="CDD" id="cd02803">
    <property type="entry name" value="OYE_like_FMN_family"/>
    <property type="match status" value="1"/>
</dbReference>
<keyword evidence="2" id="KW-0285">Flavoprotein</keyword>
<dbReference type="Pfam" id="PF00724">
    <property type="entry name" value="Oxidored_FMN"/>
    <property type="match status" value="1"/>
</dbReference>
<dbReference type="GO" id="GO:0003959">
    <property type="term" value="F:NADPH dehydrogenase activity"/>
    <property type="evidence" value="ECO:0007669"/>
    <property type="project" value="InterPro"/>
</dbReference>
<dbReference type="RefSeq" id="WP_076488605.1">
    <property type="nucleotide sequence ID" value="NZ_FTMS01000008.1"/>
</dbReference>
<accession>A0A1N6SDA4</accession>
<dbReference type="AlphaFoldDB" id="A0A1N6SDA4"/>
<comment type="cofactor">
    <cofactor evidence="1">
        <name>FMN</name>
        <dbReference type="ChEBI" id="CHEBI:58210"/>
    </cofactor>
</comment>
<keyword evidence="8" id="KW-1185">Reference proteome</keyword>
<dbReference type="Gene3D" id="3.20.20.70">
    <property type="entry name" value="Aldolase class I"/>
    <property type="match status" value="1"/>
</dbReference>
<sequence>MAGTSIHSSLDLPRGRVVQNRLVMPPLVIWKAGQEGVVTEAHLRHYGETAPGCGLVIVEATAVSPEGRLAATQLGLFSDHQIPGMRRLARTIRQAGALPGIQLHHAGARTNLEKTWGATPVAPSPVDGREDLRTLDEEEIHRILEDFRKASERALEAGFEVLEVHGAHGFLGSQFLSPRTNRRTDAWGGSPDGRLRFLGEVLANLRATAGDDALVSCRLGVAEADPGDGPFLTLSQGVAAARELARQGLEMIHVSHGGSLPRSPSSEAPGMDPELADPLLHLAKPVKEALNIPVIAIGGITTPGGAQKALDGGYGDMIAAGRAMLADPGWARTSRDGDGRSLQVCRKCLPRCFHYTDPPRCPARGAAGIAPPGE</sequence>
<dbReference type="OrthoDB" id="9772736at2"/>
<evidence type="ECO:0000313" key="8">
    <source>
        <dbReference type="Proteomes" id="UP000186400"/>
    </source>
</evidence>
<dbReference type="GO" id="GO:0010181">
    <property type="term" value="F:FMN binding"/>
    <property type="evidence" value="ECO:0007669"/>
    <property type="project" value="InterPro"/>
</dbReference>
<keyword evidence="5" id="KW-0560">Oxidoreductase</keyword>
<protein>
    <submittedName>
        <fullName evidence="7">2,4-dienoyl-CoA reductase</fullName>
    </submittedName>
</protein>
<dbReference type="InterPro" id="IPR001155">
    <property type="entry name" value="OxRdtase_FMN_N"/>
</dbReference>
<evidence type="ECO:0000256" key="1">
    <source>
        <dbReference type="ARBA" id="ARBA00001917"/>
    </source>
</evidence>
<reference evidence="7 8" key="1">
    <citation type="submission" date="2017-01" db="EMBL/GenBank/DDBJ databases">
        <authorList>
            <person name="Mah S.A."/>
            <person name="Swanson W.J."/>
            <person name="Moy G.W."/>
            <person name="Vacquier V.D."/>
        </authorList>
    </citation>
    <scope>NUCLEOTIDE SEQUENCE [LARGE SCALE GENOMIC DNA]</scope>
    <source>
        <strain evidence="7 8">ASpG1</strain>
    </source>
</reference>
<evidence type="ECO:0000256" key="5">
    <source>
        <dbReference type="ARBA" id="ARBA00023002"/>
    </source>
</evidence>
<evidence type="ECO:0000256" key="2">
    <source>
        <dbReference type="ARBA" id="ARBA00022630"/>
    </source>
</evidence>
<dbReference type="InterPro" id="IPR044152">
    <property type="entry name" value="YqjM-like"/>
</dbReference>
<dbReference type="STRING" id="159291.SAMN05920897_10828"/>
<feature type="domain" description="NADH:flavin oxidoreductase/NADH oxidase N-terminal" evidence="6">
    <location>
        <begin position="18"/>
        <end position="333"/>
    </location>
</feature>
<evidence type="ECO:0000259" key="6">
    <source>
        <dbReference type="Pfam" id="PF00724"/>
    </source>
</evidence>
<dbReference type="PANTHER" id="PTHR43303:SF4">
    <property type="entry name" value="NADPH DEHYDROGENASE C23G7.10C-RELATED"/>
    <property type="match status" value="1"/>
</dbReference>
<dbReference type="PANTHER" id="PTHR43303">
    <property type="entry name" value="NADPH DEHYDROGENASE C23G7.10C-RELATED"/>
    <property type="match status" value="1"/>
</dbReference>
<gene>
    <name evidence="7" type="ORF">SAMN05920897_10828</name>
</gene>
<evidence type="ECO:0000256" key="4">
    <source>
        <dbReference type="ARBA" id="ARBA00022857"/>
    </source>
</evidence>
<dbReference type="Proteomes" id="UP000186400">
    <property type="component" value="Unassembled WGS sequence"/>
</dbReference>
<evidence type="ECO:0000256" key="3">
    <source>
        <dbReference type="ARBA" id="ARBA00022643"/>
    </source>
</evidence>
<dbReference type="GO" id="GO:0050661">
    <property type="term" value="F:NADP binding"/>
    <property type="evidence" value="ECO:0007669"/>
    <property type="project" value="InterPro"/>
</dbReference>
<dbReference type="EMBL" id="FTMS01000008">
    <property type="protein sequence ID" value="SIQ38977.1"/>
    <property type="molecule type" value="Genomic_DNA"/>
</dbReference>
<dbReference type="SUPFAM" id="SSF51395">
    <property type="entry name" value="FMN-linked oxidoreductases"/>
    <property type="match status" value="1"/>
</dbReference>
<name>A0A1N6SDA4_9SPIO</name>
<organism evidence="7 8">
    <name type="scientific">Alkalispirochaeta americana</name>
    <dbReference type="NCBI Taxonomy" id="159291"/>
    <lineage>
        <taxon>Bacteria</taxon>
        <taxon>Pseudomonadati</taxon>
        <taxon>Spirochaetota</taxon>
        <taxon>Spirochaetia</taxon>
        <taxon>Spirochaetales</taxon>
        <taxon>Spirochaetaceae</taxon>
        <taxon>Alkalispirochaeta</taxon>
    </lineage>
</organism>
<evidence type="ECO:0000313" key="7">
    <source>
        <dbReference type="EMBL" id="SIQ38977.1"/>
    </source>
</evidence>
<proteinExistence type="predicted"/>
<keyword evidence="4" id="KW-0521">NADP</keyword>
<keyword evidence="3" id="KW-0288">FMN</keyword>
<dbReference type="InterPro" id="IPR013785">
    <property type="entry name" value="Aldolase_TIM"/>
</dbReference>